<dbReference type="SUPFAM" id="SSF53271">
    <property type="entry name" value="PRTase-like"/>
    <property type="match status" value="1"/>
</dbReference>
<dbReference type="EMBL" id="LVYK01000010">
    <property type="protein sequence ID" value="RAS79439.1"/>
    <property type="molecule type" value="Genomic_DNA"/>
</dbReference>
<comment type="similarity">
    <text evidence="1 10">Belongs to the purine/pyrimidine phosphoribosyltransferase family. PyrR subfamily.</text>
</comment>
<dbReference type="AlphaFoldDB" id="A0AAX1QD94"/>
<reference evidence="12 13" key="1">
    <citation type="submission" date="2016-03" db="EMBL/GenBank/DDBJ databases">
        <title>Comparison of Bacillus endophyticus and B. anthracis characteristics using whole genome sequence analysis and microbiological techniques.</title>
        <authorList>
            <person name="Lekota K.E."/>
            <person name="Mafofo J."/>
            <person name="Rees J."/>
            <person name="Muchadeyi F.C."/>
            <person name="Madoroba E."/>
            <person name="Van Heerden H."/>
        </authorList>
    </citation>
    <scope>NUCLEOTIDE SEQUENCE [LARGE SCALE GENOMIC DNA]</scope>
    <source>
        <strain evidence="12 13">3631_10C</strain>
    </source>
</reference>
<feature type="short sequence motif" description="PRPP-binding" evidence="10">
    <location>
        <begin position="102"/>
        <end position="114"/>
    </location>
</feature>
<comment type="function">
    <text evidence="7 10">Regulates transcriptional attenuation of the pyrimidine nucleotide (pyr) operon by binding in a uridine-dependent manner to specific sites on pyr mRNA. This disrupts an antiterminator hairpin in the RNA and favors formation of a downstream transcription terminator, leading to a reduced expression of downstream genes.</text>
</comment>
<dbReference type="NCBIfam" id="NF003545">
    <property type="entry name" value="PRK05205.1-1"/>
    <property type="match status" value="1"/>
</dbReference>
<comment type="caution">
    <text evidence="12">The sequence shown here is derived from an EMBL/GenBank/DDBJ whole genome shotgun (WGS) entry which is preliminary data.</text>
</comment>
<proteinExistence type="inferred from homology"/>
<dbReference type="GO" id="GO:0003723">
    <property type="term" value="F:RNA binding"/>
    <property type="evidence" value="ECO:0007669"/>
    <property type="project" value="UniProtKB-UniRule"/>
</dbReference>
<dbReference type="CDD" id="cd06223">
    <property type="entry name" value="PRTases_typeI"/>
    <property type="match status" value="1"/>
</dbReference>
<evidence type="ECO:0000256" key="10">
    <source>
        <dbReference type="HAMAP-Rule" id="MF_01219"/>
    </source>
</evidence>
<dbReference type="FunFam" id="3.40.50.2020:FF:000020">
    <property type="entry name" value="Bifunctional protein PyrR"/>
    <property type="match status" value="1"/>
</dbReference>
<evidence type="ECO:0000256" key="6">
    <source>
        <dbReference type="ARBA" id="ARBA00023163"/>
    </source>
</evidence>
<keyword evidence="6 10" id="KW-0804">Transcription</keyword>
<dbReference type="InterPro" id="IPR000836">
    <property type="entry name" value="PRTase_dom"/>
</dbReference>
<dbReference type="EC" id="2.4.2.9" evidence="10"/>
<evidence type="ECO:0000313" key="13">
    <source>
        <dbReference type="Proteomes" id="UP000250174"/>
    </source>
</evidence>
<dbReference type="InterPro" id="IPR029057">
    <property type="entry name" value="PRTase-like"/>
</dbReference>
<dbReference type="Gene3D" id="3.40.50.2020">
    <property type="match status" value="1"/>
</dbReference>
<gene>
    <name evidence="10" type="primary">pyrR</name>
    <name evidence="12" type="ORF">A3864_06415</name>
</gene>
<dbReference type="HAMAP" id="MF_01219">
    <property type="entry name" value="PyrR"/>
    <property type="match status" value="1"/>
</dbReference>
<dbReference type="InterPro" id="IPR050137">
    <property type="entry name" value="PyrR_bifunctional"/>
</dbReference>
<keyword evidence="5 10" id="KW-0805">Transcription regulation</keyword>
<accession>A0AAX1QD94</accession>
<evidence type="ECO:0000256" key="1">
    <source>
        <dbReference type="ARBA" id="ARBA00005565"/>
    </source>
</evidence>
<organism evidence="12 13">
    <name type="scientific">Priestia endophytica</name>
    <dbReference type="NCBI Taxonomy" id="135735"/>
    <lineage>
        <taxon>Bacteria</taxon>
        <taxon>Bacillati</taxon>
        <taxon>Bacillota</taxon>
        <taxon>Bacilli</taxon>
        <taxon>Bacillales</taxon>
        <taxon>Bacillaceae</taxon>
        <taxon>Priestia</taxon>
    </lineage>
</organism>
<dbReference type="PANTHER" id="PTHR11608:SF0">
    <property type="entry name" value="BIFUNCTIONAL PROTEIN PYRR"/>
    <property type="match status" value="1"/>
</dbReference>
<dbReference type="NCBIfam" id="NF003549">
    <property type="entry name" value="PRK05205.1-5"/>
    <property type="match status" value="1"/>
</dbReference>
<sequence>MGIKANVLDEQAISRRALTRIAHEIIERNKGIQECVLVGIKTRGIYLANRLAERIEQIEGKPIPVGELDITLYRDDLSKATETNEPLVKGSDIPVEVSNKTVVVVDDVLYTGRTVRAAMDALVDIGRPSQIQLAVLADRGHRELPIRADYVGKNIPTSKSEKVTVKLKEVDELDEVTIMEK</sequence>
<dbReference type="GO" id="GO:0004845">
    <property type="term" value="F:uracil phosphoribosyltransferase activity"/>
    <property type="evidence" value="ECO:0007669"/>
    <property type="project" value="UniProtKB-UniRule"/>
</dbReference>
<comment type="catalytic activity">
    <reaction evidence="10">
        <text>UMP + diphosphate = 5-phospho-alpha-D-ribose 1-diphosphate + uracil</text>
        <dbReference type="Rhea" id="RHEA:13017"/>
        <dbReference type="ChEBI" id="CHEBI:17568"/>
        <dbReference type="ChEBI" id="CHEBI:33019"/>
        <dbReference type="ChEBI" id="CHEBI:57865"/>
        <dbReference type="ChEBI" id="CHEBI:58017"/>
        <dbReference type="EC" id="2.4.2.9"/>
    </reaction>
</comment>
<evidence type="ECO:0000256" key="8">
    <source>
        <dbReference type="ARBA" id="ARBA00056018"/>
    </source>
</evidence>
<comment type="function">
    <text evidence="8 10">Also displays a weak uracil phosphoribosyltransferase activity which is not physiologically significant.</text>
</comment>
<keyword evidence="3 10" id="KW-0328">Glycosyltransferase</keyword>
<evidence type="ECO:0000256" key="9">
    <source>
        <dbReference type="ARBA" id="ARBA00063792"/>
    </source>
</evidence>
<evidence type="ECO:0000256" key="4">
    <source>
        <dbReference type="ARBA" id="ARBA00022679"/>
    </source>
</evidence>
<evidence type="ECO:0000256" key="7">
    <source>
        <dbReference type="ARBA" id="ARBA00053556"/>
    </source>
</evidence>
<evidence type="ECO:0000313" key="12">
    <source>
        <dbReference type="EMBL" id="RAS79439.1"/>
    </source>
</evidence>
<dbReference type="GO" id="GO:0006353">
    <property type="term" value="P:DNA-templated transcription termination"/>
    <property type="evidence" value="ECO:0007669"/>
    <property type="project" value="UniProtKB-UniRule"/>
</dbReference>
<keyword evidence="2 10" id="KW-0806">Transcription termination</keyword>
<dbReference type="Pfam" id="PF00156">
    <property type="entry name" value="Pribosyltran"/>
    <property type="match status" value="1"/>
</dbReference>
<evidence type="ECO:0000259" key="11">
    <source>
        <dbReference type="Pfam" id="PF00156"/>
    </source>
</evidence>
<comment type="subunit">
    <text evidence="9 10">Homodimer and homohexamer; in equilibrium.</text>
</comment>
<dbReference type="Proteomes" id="UP000250174">
    <property type="component" value="Unassembled WGS sequence"/>
</dbReference>
<keyword evidence="10" id="KW-0694">RNA-binding</keyword>
<dbReference type="NCBIfam" id="NF003547">
    <property type="entry name" value="PRK05205.1-3"/>
    <property type="match status" value="1"/>
</dbReference>
<dbReference type="NCBIfam" id="NF003548">
    <property type="entry name" value="PRK05205.1-4"/>
    <property type="match status" value="1"/>
</dbReference>
<feature type="domain" description="Phosphoribosyltransferase" evidence="11">
    <location>
        <begin position="13"/>
        <end position="163"/>
    </location>
</feature>
<keyword evidence="4 10" id="KW-0808">Transferase</keyword>
<evidence type="ECO:0000256" key="5">
    <source>
        <dbReference type="ARBA" id="ARBA00023015"/>
    </source>
</evidence>
<evidence type="ECO:0000256" key="3">
    <source>
        <dbReference type="ARBA" id="ARBA00022676"/>
    </source>
</evidence>
<evidence type="ECO:0000256" key="2">
    <source>
        <dbReference type="ARBA" id="ARBA00022472"/>
    </source>
</evidence>
<name>A0AAX1QD94_9BACI</name>
<dbReference type="PANTHER" id="PTHR11608">
    <property type="entry name" value="BIFUNCTIONAL PROTEIN PYRR"/>
    <property type="match status" value="1"/>
</dbReference>
<protein>
    <recommendedName>
        <fullName evidence="10">Bifunctional protein PyrR</fullName>
    </recommendedName>
    <domain>
        <recommendedName>
            <fullName evidence="10">Pyrimidine operon regulatory protein</fullName>
        </recommendedName>
    </domain>
    <domain>
        <recommendedName>
            <fullName evidence="10">Uracil phosphoribosyltransferase</fullName>
            <shortName evidence="10">UPRTase</shortName>
            <ecNumber evidence="10">2.4.2.9</ecNumber>
        </recommendedName>
    </domain>
</protein>
<dbReference type="RefSeq" id="WP_113765336.1">
    <property type="nucleotide sequence ID" value="NZ_LVYK01000010.1"/>
</dbReference>
<dbReference type="InterPro" id="IPR023050">
    <property type="entry name" value="PyrR"/>
</dbReference>